<dbReference type="GO" id="GO:0016020">
    <property type="term" value="C:membrane"/>
    <property type="evidence" value="ECO:0007669"/>
    <property type="project" value="InterPro"/>
</dbReference>
<protein>
    <submittedName>
        <fullName evidence="12">Unannotated protein</fullName>
    </submittedName>
</protein>
<name>A0A6J7IY88_9ZZZZ</name>
<organism evidence="12">
    <name type="scientific">freshwater metagenome</name>
    <dbReference type="NCBI Taxonomy" id="449393"/>
    <lineage>
        <taxon>unclassified sequences</taxon>
        <taxon>metagenomes</taxon>
        <taxon>ecological metagenomes</taxon>
    </lineage>
</organism>
<evidence type="ECO:0000256" key="2">
    <source>
        <dbReference type="ARBA" id="ARBA00022475"/>
    </source>
</evidence>
<accession>A0A6J7IY88</accession>
<dbReference type="Pfam" id="PF02669">
    <property type="entry name" value="KdpC"/>
    <property type="match status" value="1"/>
</dbReference>
<dbReference type="EMBL" id="CAFBMK010000199">
    <property type="protein sequence ID" value="CAB4935885.1"/>
    <property type="molecule type" value="Genomic_DNA"/>
</dbReference>
<keyword evidence="6" id="KW-0067">ATP-binding</keyword>
<dbReference type="GO" id="GO:0008556">
    <property type="term" value="F:P-type potassium transmembrane transporter activity"/>
    <property type="evidence" value="ECO:0007669"/>
    <property type="project" value="InterPro"/>
</dbReference>
<keyword evidence="4" id="KW-0812">Transmembrane</keyword>
<sequence length="254" mass="25924">MRKDAITSLLAVVALTVLLGVVYPLLVTGVSQVAMPGRADGSVLERDGRAVGSTLIGQDFRRAAVGADGEPRLDADGEPVLVADSRYFQSRPSVTGYAPDATAFSNLGPNGRDTKAAIDQNVAAYLALEKPYDPDLTVGRIPVDAVTDSASGVDPQISRANARIQARRVAKVRGLPLDRVLTAIDDHTAGRGLGVLGEPGVNVLQLNLALDGSRGSTASIPRGTAGGATAAPSPVRVGGATSTGTTSTTTGSTR</sequence>
<dbReference type="InterPro" id="IPR003820">
    <property type="entry name" value="KdpC"/>
</dbReference>
<keyword evidence="2" id="KW-1003">Cell membrane</keyword>
<gene>
    <name evidence="12" type="ORF">UFOPK3564_02642</name>
</gene>
<evidence type="ECO:0000256" key="10">
    <source>
        <dbReference type="ARBA" id="ARBA00023136"/>
    </source>
</evidence>
<dbReference type="GO" id="GO:0005524">
    <property type="term" value="F:ATP binding"/>
    <property type="evidence" value="ECO:0007669"/>
    <property type="project" value="UniProtKB-KW"/>
</dbReference>
<evidence type="ECO:0000256" key="6">
    <source>
        <dbReference type="ARBA" id="ARBA00022840"/>
    </source>
</evidence>
<evidence type="ECO:0000256" key="4">
    <source>
        <dbReference type="ARBA" id="ARBA00022692"/>
    </source>
</evidence>
<evidence type="ECO:0000256" key="1">
    <source>
        <dbReference type="ARBA" id="ARBA00022448"/>
    </source>
</evidence>
<feature type="region of interest" description="Disordered" evidence="11">
    <location>
        <begin position="219"/>
        <end position="254"/>
    </location>
</feature>
<evidence type="ECO:0000313" key="12">
    <source>
        <dbReference type="EMBL" id="CAB4935885.1"/>
    </source>
</evidence>
<keyword evidence="7" id="KW-0630">Potassium</keyword>
<evidence type="ECO:0000256" key="3">
    <source>
        <dbReference type="ARBA" id="ARBA00022538"/>
    </source>
</evidence>
<keyword evidence="8" id="KW-1133">Transmembrane helix</keyword>
<feature type="compositionally biased region" description="Low complexity" evidence="11">
    <location>
        <begin position="238"/>
        <end position="254"/>
    </location>
</feature>
<evidence type="ECO:0000256" key="9">
    <source>
        <dbReference type="ARBA" id="ARBA00023065"/>
    </source>
</evidence>
<reference evidence="12" key="1">
    <citation type="submission" date="2020-05" db="EMBL/GenBank/DDBJ databases">
        <authorList>
            <person name="Chiriac C."/>
            <person name="Salcher M."/>
            <person name="Ghai R."/>
            <person name="Kavagutti S V."/>
        </authorList>
    </citation>
    <scope>NUCLEOTIDE SEQUENCE</scope>
</reference>
<proteinExistence type="inferred from homology"/>
<keyword evidence="1" id="KW-0813">Transport</keyword>
<dbReference type="PANTHER" id="PTHR30042">
    <property type="entry name" value="POTASSIUM-TRANSPORTING ATPASE C CHAIN"/>
    <property type="match status" value="1"/>
</dbReference>
<keyword evidence="9" id="KW-0406">Ion transport</keyword>
<evidence type="ECO:0000256" key="7">
    <source>
        <dbReference type="ARBA" id="ARBA00022958"/>
    </source>
</evidence>
<keyword evidence="5" id="KW-0547">Nucleotide-binding</keyword>
<evidence type="ECO:0000256" key="5">
    <source>
        <dbReference type="ARBA" id="ARBA00022741"/>
    </source>
</evidence>
<keyword evidence="3" id="KW-0633">Potassium transport</keyword>
<dbReference type="HAMAP" id="MF_00276">
    <property type="entry name" value="KdpC"/>
    <property type="match status" value="1"/>
</dbReference>
<dbReference type="PANTHER" id="PTHR30042:SF2">
    <property type="entry name" value="POTASSIUM-TRANSPORTING ATPASE KDPC SUBUNIT"/>
    <property type="match status" value="1"/>
</dbReference>
<dbReference type="AlphaFoldDB" id="A0A6J7IY88"/>
<evidence type="ECO:0000256" key="8">
    <source>
        <dbReference type="ARBA" id="ARBA00022989"/>
    </source>
</evidence>
<evidence type="ECO:0000256" key="11">
    <source>
        <dbReference type="SAM" id="MobiDB-lite"/>
    </source>
</evidence>
<keyword evidence="10" id="KW-0472">Membrane</keyword>